<accession>A0A422PV96</accession>
<dbReference type="Proteomes" id="UP000284403">
    <property type="component" value="Unassembled WGS sequence"/>
</dbReference>
<sequence>MAAPSQGSVSATVVGPIPAGPCITCAGDGQLHAPLLWRPQRRAEERSSVCGHHGSPSLPQPALVTGAFFSPPGITFDGFAAVGPSCTLAAAAFRLAGAELR</sequence>
<evidence type="ECO:0000313" key="2">
    <source>
        <dbReference type="Proteomes" id="UP000284403"/>
    </source>
</evidence>
<dbReference type="AlphaFoldDB" id="A0A422PV96"/>
<comment type="caution">
    <text evidence="1">The sequence shown here is derived from an EMBL/GenBank/DDBJ whole genome shotgun (WGS) entry which is preliminary data.</text>
</comment>
<proteinExistence type="predicted"/>
<organism evidence="1 2">
    <name type="scientific">Trypanosoma conorhini</name>
    <dbReference type="NCBI Taxonomy" id="83891"/>
    <lineage>
        <taxon>Eukaryota</taxon>
        <taxon>Discoba</taxon>
        <taxon>Euglenozoa</taxon>
        <taxon>Kinetoplastea</taxon>
        <taxon>Metakinetoplastina</taxon>
        <taxon>Trypanosomatida</taxon>
        <taxon>Trypanosomatidae</taxon>
        <taxon>Trypanosoma</taxon>
    </lineage>
</organism>
<keyword evidence="2" id="KW-1185">Reference proteome</keyword>
<gene>
    <name evidence="1" type="ORF">Tco025E_03490</name>
</gene>
<evidence type="ECO:0000313" key="1">
    <source>
        <dbReference type="EMBL" id="RNF21709.1"/>
    </source>
</evidence>
<dbReference type="GeneID" id="40317101"/>
<reference evidence="1 2" key="1">
    <citation type="journal article" date="2018" name="BMC Genomics">
        <title>Genomic comparison of Trypanosoma conorhini and Trypanosoma rangeli to Trypanosoma cruzi strains of high and low virulence.</title>
        <authorList>
            <person name="Bradwell K.R."/>
            <person name="Koparde V.N."/>
            <person name="Matveyev A.V."/>
            <person name="Serrano M.G."/>
            <person name="Alves J.M."/>
            <person name="Parikh H."/>
            <person name="Huang B."/>
            <person name="Lee V."/>
            <person name="Espinosa-Alvarez O."/>
            <person name="Ortiz P.A."/>
            <person name="Costa-Martins A.G."/>
            <person name="Teixeira M.M."/>
            <person name="Buck G.A."/>
        </authorList>
    </citation>
    <scope>NUCLEOTIDE SEQUENCE [LARGE SCALE GENOMIC DNA]</scope>
    <source>
        <strain evidence="1 2">025E</strain>
    </source>
</reference>
<protein>
    <submittedName>
        <fullName evidence="1">Uncharacterized protein</fullName>
    </submittedName>
</protein>
<dbReference type="EMBL" id="MKKU01000150">
    <property type="protein sequence ID" value="RNF21709.1"/>
    <property type="molecule type" value="Genomic_DNA"/>
</dbReference>
<name>A0A422PV96_9TRYP</name>
<dbReference type="RefSeq" id="XP_029229619.1">
    <property type="nucleotide sequence ID" value="XM_029370408.1"/>
</dbReference>